<dbReference type="RefSeq" id="WP_012718272.1">
    <property type="nucleotide sequence ID" value="NC_012624.1"/>
</dbReference>
<proteinExistence type="predicted"/>
<organism evidence="1 2">
    <name type="scientific">Saccharolobus islandicus (strain Y.N.15.51 / Yellowstone #2)</name>
    <name type="common">Sulfolobus islandicus</name>
    <dbReference type="NCBI Taxonomy" id="419942"/>
    <lineage>
        <taxon>Archaea</taxon>
        <taxon>Thermoproteota</taxon>
        <taxon>Thermoprotei</taxon>
        <taxon>Sulfolobales</taxon>
        <taxon>Sulfolobaceae</taxon>
        <taxon>Saccharolobus</taxon>
    </lineage>
</organism>
<sequence>MSPPNDKFLEYAKALLETAESDLDASKFLWDCNYQAQSVFYLQQSTEKIFKAFRSMYQYLFVEFPEFITEELIASSNSRVTNLMPYLTLLNLRLKERKLNIKGLEDLLKKEYSHGLKKGLKGEIDELKKELEYDKVILKGIFSQLQYTNITNNIDSAIYSLINNLLSPQGNQQNIEKELKDIEGIIESINNVTSFLQKFVGEIKKQPSSIPLQSSSRNSSNLVDIILDEVLPSILTVLILPFKLYNIASYLAQFEENSRYPQINNGNIEIPQDIIRNWSNNYSSIYGNLYEVIKEILNNFKKTDQFLLDIHYRVIQRNYSMDSILNDILGFIDFINNIFPILLQKNILQKIINIINKDKIDENDIEQLANELIKTLEKVI</sequence>
<dbReference type="AlphaFoldDB" id="C3NN63"/>
<reference evidence="1 2" key="1">
    <citation type="journal article" date="2009" name="Proc. Natl. Acad. Sci. U.S.A.">
        <title>Biogeography of the Sulfolobus islandicus pan-genome.</title>
        <authorList>
            <person name="Reno M.L."/>
            <person name="Held N.L."/>
            <person name="Fields C.J."/>
            <person name="Burke P.V."/>
            <person name="Whitaker R.J."/>
        </authorList>
    </citation>
    <scope>NUCLEOTIDE SEQUENCE [LARGE SCALE GENOMIC DNA]</scope>
    <source>
        <strain evidence="2">Y.N.15.51 / Yellowstone #2</strain>
        <plasmid evidence="2">Plasmid pYN01</plasmid>
    </source>
</reference>
<dbReference type="EMBL" id="CP001405">
    <property type="protein sequence ID" value="ACP50056.1"/>
    <property type="molecule type" value="Genomic_DNA"/>
</dbReference>
<evidence type="ECO:0000313" key="2">
    <source>
        <dbReference type="Proteomes" id="UP000006818"/>
    </source>
</evidence>
<dbReference type="Proteomes" id="UP000006818">
    <property type="component" value="Plasmid pYN01"/>
</dbReference>
<dbReference type="HOGENOM" id="CLU_726878_0_0_2"/>
<dbReference type="KEGG" id="sin:YN1551_3179"/>
<geneLocation type="plasmid" evidence="1 2">
    <name>pYN01</name>
</geneLocation>
<protein>
    <recommendedName>
        <fullName evidence="3">HEPN domain-containing protein</fullName>
    </recommendedName>
</protein>
<gene>
    <name evidence="1" type="ordered locus">YN1551_3179</name>
</gene>
<dbReference type="GeneID" id="7803086"/>
<keyword evidence="1" id="KW-0614">Plasmid</keyword>
<dbReference type="SUPFAM" id="SSF81593">
    <property type="entry name" value="Nucleotidyltransferase substrate binding subunit/domain"/>
    <property type="match status" value="1"/>
</dbReference>
<name>C3NN63_SACI1</name>
<evidence type="ECO:0000313" key="1">
    <source>
        <dbReference type="EMBL" id="ACP50056.1"/>
    </source>
</evidence>
<accession>C3NN63</accession>
<evidence type="ECO:0008006" key="3">
    <source>
        <dbReference type="Google" id="ProtNLM"/>
    </source>
</evidence>
<dbReference type="Gene3D" id="1.20.120.330">
    <property type="entry name" value="Nucleotidyltransferases domain 2"/>
    <property type="match status" value="1"/>
</dbReference>